<dbReference type="InterPro" id="IPR011989">
    <property type="entry name" value="ARM-like"/>
</dbReference>
<name>A0A5C5WZV7_9PLAN</name>
<keyword evidence="3" id="KW-1185">Reference proteome</keyword>
<dbReference type="Gene3D" id="1.25.10.10">
    <property type="entry name" value="Leucine-rich Repeat Variant"/>
    <property type="match status" value="1"/>
</dbReference>
<dbReference type="EMBL" id="SIHI01000004">
    <property type="protein sequence ID" value="TWT55423.1"/>
    <property type="molecule type" value="Genomic_DNA"/>
</dbReference>
<dbReference type="RefSeq" id="WP_197441157.1">
    <property type="nucleotide sequence ID" value="NZ_SIHI01000004.1"/>
</dbReference>
<proteinExistence type="predicted"/>
<feature type="signal peptide" evidence="1">
    <location>
        <begin position="1"/>
        <end position="20"/>
    </location>
</feature>
<organism evidence="2 3">
    <name type="scientific">Thalassoglobus neptunius</name>
    <dbReference type="NCBI Taxonomy" id="1938619"/>
    <lineage>
        <taxon>Bacteria</taxon>
        <taxon>Pseudomonadati</taxon>
        <taxon>Planctomycetota</taxon>
        <taxon>Planctomycetia</taxon>
        <taxon>Planctomycetales</taxon>
        <taxon>Planctomycetaceae</taxon>
        <taxon>Thalassoglobus</taxon>
    </lineage>
</organism>
<evidence type="ECO:0000256" key="1">
    <source>
        <dbReference type="SAM" id="SignalP"/>
    </source>
</evidence>
<evidence type="ECO:0000313" key="3">
    <source>
        <dbReference type="Proteomes" id="UP000317243"/>
    </source>
</evidence>
<evidence type="ECO:0008006" key="4">
    <source>
        <dbReference type="Google" id="ProtNLM"/>
    </source>
</evidence>
<reference evidence="2 3" key="1">
    <citation type="submission" date="2019-02" db="EMBL/GenBank/DDBJ databases">
        <title>Deep-cultivation of Planctomycetes and their phenomic and genomic characterization uncovers novel biology.</title>
        <authorList>
            <person name="Wiegand S."/>
            <person name="Jogler M."/>
            <person name="Boedeker C."/>
            <person name="Pinto D."/>
            <person name="Vollmers J."/>
            <person name="Rivas-Marin E."/>
            <person name="Kohn T."/>
            <person name="Peeters S.H."/>
            <person name="Heuer A."/>
            <person name="Rast P."/>
            <person name="Oberbeckmann S."/>
            <person name="Bunk B."/>
            <person name="Jeske O."/>
            <person name="Meyerdierks A."/>
            <person name="Storesund J.E."/>
            <person name="Kallscheuer N."/>
            <person name="Luecker S."/>
            <person name="Lage O.M."/>
            <person name="Pohl T."/>
            <person name="Merkel B.J."/>
            <person name="Hornburger P."/>
            <person name="Mueller R.-W."/>
            <person name="Bruemmer F."/>
            <person name="Labrenz M."/>
            <person name="Spormann A.M."/>
            <person name="Op Den Camp H."/>
            <person name="Overmann J."/>
            <person name="Amann R."/>
            <person name="Jetten M.S.M."/>
            <person name="Mascher T."/>
            <person name="Medema M.H."/>
            <person name="Devos D.P."/>
            <person name="Kaster A.-K."/>
            <person name="Ovreas L."/>
            <person name="Rohde M."/>
            <person name="Galperin M.Y."/>
            <person name="Jogler C."/>
        </authorList>
    </citation>
    <scope>NUCLEOTIDE SEQUENCE [LARGE SCALE GENOMIC DNA]</scope>
    <source>
        <strain evidence="2 3">KOR42</strain>
    </source>
</reference>
<accession>A0A5C5WZV7</accession>
<dbReference type="Proteomes" id="UP000317243">
    <property type="component" value="Unassembled WGS sequence"/>
</dbReference>
<evidence type="ECO:0000313" key="2">
    <source>
        <dbReference type="EMBL" id="TWT55423.1"/>
    </source>
</evidence>
<feature type="chain" id="PRO_5022983291" description="HEAT repeat protein" evidence="1">
    <location>
        <begin position="21"/>
        <end position="295"/>
    </location>
</feature>
<dbReference type="Pfam" id="PF13646">
    <property type="entry name" value="HEAT_2"/>
    <property type="match status" value="1"/>
</dbReference>
<dbReference type="AlphaFoldDB" id="A0A5C5WZV7"/>
<keyword evidence="1" id="KW-0732">Signal</keyword>
<protein>
    <recommendedName>
        <fullName evidence="4">HEAT repeat protein</fullName>
    </recommendedName>
</protein>
<dbReference type="InterPro" id="IPR016024">
    <property type="entry name" value="ARM-type_fold"/>
</dbReference>
<sequence length="295" mass="32423" precursor="true">MKTLLLMCCFALFVSPFALASEGDRQQASSETIQLTDAQKEQCLKILRGAMASDEFWPAMHAAEALTLAGYGAEVREALEPKLPLETDDQKRCGLARELVRAGATEHAAAMLKILDKTDTYGHTHAAESLFKVDEIGNGKRLKRVLRTTTDMKTKLMAAAALARSGDEQAMQLLRQELKSDDEQTFRIAAWILARIGDQSDIPQMRRNVKRAKDPLVKAYNEHALASLGDAEGLKALMDNLTDADPAIRTNAATFAGDARATEAKELLLQLLEDEHFDARIRAAQTLLVLSQSKS</sequence>
<comment type="caution">
    <text evidence="2">The sequence shown here is derived from an EMBL/GenBank/DDBJ whole genome shotgun (WGS) entry which is preliminary data.</text>
</comment>
<dbReference type="SUPFAM" id="SSF48371">
    <property type="entry name" value="ARM repeat"/>
    <property type="match status" value="1"/>
</dbReference>
<gene>
    <name evidence="2" type="ORF">KOR42_28090</name>
</gene>